<accession>A0A399E6U7</accession>
<reference evidence="1 2" key="1">
    <citation type="submission" date="2018-08" db="EMBL/GenBank/DDBJ databases">
        <title>Meiothermus terrae DSM 26712 genome sequencing project.</title>
        <authorList>
            <person name="Da Costa M.S."/>
            <person name="Albuquerque L."/>
            <person name="Raposo P."/>
            <person name="Froufe H.J.C."/>
            <person name="Barroso C.S."/>
            <person name="Egas C."/>
        </authorList>
    </citation>
    <scope>NUCLEOTIDE SEQUENCE [LARGE SCALE GENOMIC DNA]</scope>
    <source>
        <strain evidence="1 2">DSM 26712</strain>
    </source>
</reference>
<organism evidence="1 2">
    <name type="scientific">Calidithermus terrae</name>
    <dbReference type="NCBI Taxonomy" id="1408545"/>
    <lineage>
        <taxon>Bacteria</taxon>
        <taxon>Thermotogati</taxon>
        <taxon>Deinococcota</taxon>
        <taxon>Deinococci</taxon>
        <taxon>Thermales</taxon>
        <taxon>Thermaceae</taxon>
        <taxon>Calidithermus</taxon>
    </lineage>
</organism>
<gene>
    <name evidence="1" type="ORF">Mterra_03543</name>
</gene>
<dbReference type="Proteomes" id="UP000265715">
    <property type="component" value="Unassembled WGS sequence"/>
</dbReference>
<dbReference type="AlphaFoldDB" id="A0A399E6U7"/>
<name>A0A399E6U7_9DEIN</name>
<evidence type="ECO:0000313" key="1">
    <source>
        <dbReference type="EMBL" id="RIH80185.1"/>
    </source>
</evidence>
<proteinExistence type="predicted"/>
<sequence>MTRTPQSVRLGKTQVRSTPDGQISAYDALAALGLEGSPERLQEIVEQHGLEPRLHNFGKGREPVLGYGDFVTLSFALETPEARRWRGKARDLLRRYLEGDIQLAAEVAERSPSPEHRRWLSARLESVEARKRFMSTVARHGGEGSIYREVSSLSNRSVLQMDSGEFRRKRRVKNTRDGMSAAELLRLSYLETATAQAIEAKGVRGNEQILRLHKQKAEVERRLWEEEPDPAS</sequence>
<keyword evidence="2" id="KW-1185">Reference proteome</keyword>
<dbReference type="OrthoDB" id="34548at2"/>
<dbReference type="EMBL" id="QXDL01000236">
    <property type="protein sequence ID" value="RIH80185.1"/>
    <property type="molecule type" value="Genomic_DNA"/>
</dbReference>
<dbReference type="NCBIfam" id="NF033622">
    <property type="entry name" value="repair_DdrC"/>
    <property type="match status" value="1"/>
</dbReference>
<comment type="caution">
    <text evidence="1">The sequence shown here is derived from an EMBL/GenBank/DDBJ whole genome shotgun (WGS) entry which is preliminary data.</text>
</comment>
<protein>
    <submittedName>
        <fullName evidence="1">Uncharacterized protein</fullName>
    </submittedName>
</protein>
<evidence type="ECO:0000313" key="2">
    <source>
        <dbReference type="Proteomes" id="UP000265715"/>
    </source>
</evidence>